<dbReference type="Pfam" id="PF09423">
    <property type="entry name" value="PhoD"/>
    <property type="match status" value="2"/>
</dbReference>
<protein>
    <submittedName>
        <fullName evidence="4">Alkaline phosphatase D</fullName>
        <ecNumber evidence="4">3.1.3.1</ecNumber>
    </submittedName>
</protein>
<dbReference type="PROSITE" id="PS51257">
    <property type="entry name" value="PROKAR_LIPOPROTEIN"/>
    <property type="match status" value="1"/>
</dbReference>
<dbReference type="InterPro" id="IPR052900">
    <property type="entry name" value="Phospholipid_Metab_Enz"/>
</dbReference>
<dbReference type="EC" id="3.1.3.1" evidence="4"/>
<dbReference type="InterPro" id="IPR032093">
    <property type="entry name" value="PhoD_N"/>
</dbReference>
<dbReference type="RefSeq" id="WP_229426063.1">
    <property type="nucleotide sequence ID" value="NZ_JACHXD010000002.1"/>
</dbReference>
<dbReference type="Gene3D" id="3.60.21.70">
    <property type="entry name" value="PhoD-like phosphatase"/>
    <property type="match status" value="1"/>
</dbReference>
<keyword evidence="5" id="KW-1185">Reference proteome</keyword>
<feature type="region of interest" description="Disordered" evidence="1">
    <location>
        <begin position="24"/>
        <end position="49"/>
    </location>
</feature>
<dbReference type="InterPro" id="IPR018946">
    <property type="entry name" value="PhoD-like_MPP"/>
</dbReference>
<evidence type="ECO:0000259" key="2">
    <source>
        <dbReference type="Pfam" id="PF09423"/>
    </source>
</evidence>
<feature type="domain" description="Phospholipase D N-terminal" evidence="3">
    <location>
        <begin position="46"/>
        <end position="152"/>
    </location>
</feature>
<evidence type="ECO:0000256" key="1">
    <source>
        <dbReference type="SAM" id="MobiDB-lite"/>
    </source>
</evidence>
<feature type="domain" description="PhoD-like phosphatase metallophosphatase" evidence="2">
    <location>
        <begin position="165"/>
        <end position="440"/>
    </location>
</feature>
<organism evidence="4 5">
    <name type="scientific">Pseudoduganella violacea</name>
    <dbReference type="NCBI Taxonomy" id="1715466"/>
    <lineage>
        <taxon>Bacteria</taxon>
        <taxon>Pseudomonadati</taxon>
        <taxon>Pseudomonadota</taxon>
        <taxon>Betaproteobacteria</taxon>
        <taxon>Burkholderiales</taxon>
        <taxon>Oxalobacteraceae</taxon>
        <taxon>Telluria group</taxon>
        <taxon>Pseudoduganella</taxon>
    </lineage>
</organism>
<comment type="caution">
    <text evidence="4">The sequence shown here is derived from an EMBL/GenBank/DDBJ whole genome shotgun (WGS) entry which is preliminary data.</text>
</comment>
<evidence type="ECO:0000259" key="3">
    <source>
        <dbReference type="Pfam" id="PF16655"/>
    </source>
</evidence>
<evidence type="ECO:0000313" key="4">
    <source>
        <dbReference type="EMBL" id="MBB3118022.1"/>
    </source>
</evidence>
<dbReference type="InterPro" id="IPR038607">
    <property type="entry name" value="PhoD-like_sf"/>
</dbReference>
<evidence type="ECO:0000313" key="5">
    <source>
        <dbReference type="Proteomes" id="UP000541535"/>
    </source>
</evidence>
<dbReference type="CDD" id="cd07389">
    <property type="entry name" value="MPP_PhoD"/>
    <property type="match status" value="1"/>
</dbReference>
<dbReference type="SUPFAM" id="SSF56300">
    <property type="entry name" value="Metallo-dependent phosphatases"/>
    <property type="match status" value="1"/>
</dbReference>
<gene>
    <name evidence="4" type="ORF">FHS03_001048</name>
</gene>
<dbReference type="InterPro" id="IPR029052">
    <property type="entry name" value="Metallo-depent_PP-like"/>
</dbReference>
<sequence length="832" mass="86373">MKLGGFITVSVASVGLVGCGGSSNSGDSTAGGLPPASGSDWKFPQSVASGDPRPDSILLWTRAVPAASDGVAAVGGKAEVTLRLLLTASDNSALLGSNAALGGSMLSDVRLPLNPEFDNTIRHKVTGLQPGQTYYYQFVAGDVRSNVGRCKTAPAATADVDQLQFAYLTCQDWSINHWGALGHIAANEKLDFIVHLGDYIYETVGESFQTGLVESRHDALKLPDGTFKSGSAGAKYASTLADYRYLYKKYRSDTRLQAVHERFPFIAVWDDHEFTDDAWQDAQTYEGSLAADGSHVRQPQRRRSANQAWFEYMPADVSLDTAASGFQNIKIYRDFQFGKLAQLVMTDQRLYRADHVIPEATPNPASGKPLGSIGTRYMVAQDVFNAAEAQKMAAAGAAGDALAATTMLGATQRDWWKGTMKSATATWKLWGNEVSLLRMGLSGVDAIATLLALKALPDVASKIGATAAQAGGNVAVAGAIVGAVTAGAAPEKAQAAAGAIAASAAANGDTVARTTAALGVGLSQIQAGVAVLAFGMAQSVAAGGAAAQATAAAQAIAVGYIKPDVQAKKVESPFVAASGLQAALAPYFRRFLLNCDQWDGYNAERKALMAHLKTNAIGNVVALTGDIHAFFAGTVSDDYDAAGGGTPVMVDLVSAGISSDSFFSYLRDASAALGELGALVAYPLTLPVPDLGSVSLSVNLLDYTMGKAAPTLDTLLEQVKVQLRGALAAKGVLETQLDTITLGLLAGLKANSGFSTTLLGLAQQLASLNSNPWLKHLNTDAQGYTVVTLTPGKLVAQFKQVNKLVGATAPANVIARITTATVAAGTPAVTIS</sequence>
<dbReference type="GO" id="GO:0004035">
    <property type="term" value="F:alkaline phosphatase activity"/>
    <property type="evidence" value="ECO:0007669"/>
    <property type="project" value="UniProtKB-EC"/>
</dbReference>
<proteinExistence type="predicted"/>
<keyword evidence="4" id="KW-0378">Hydrolase</keyword>
<dbReference type="PANTHER" id="PTHR43606:SF2">
    <property type="entry name" value="ALKALINE PHOSPHATASE FAMILY PROTEIN (AFU_ORTHOLOGUE AFUA_5G03860)"/>
    <property type="match status" value="1"/>
</dbReference>
<dbReference type="Pfam" id="PF16655">
    <property type="entry name" value="PhoD_N"/>
    <property type="match status" value="1"/>
</dbReference>
<reference evidence="4 5" key="1">
    <citation type="submission" date="2020-08" db="EMBL/GenBank/DDBJ databases">
        <title>Genomic Encyclopedia of Type Strains, Phase III (KMG-III): the genomes of soil and plant-associated and newly described type strains.</title>
        <authorList>
            <person name="Whitman W."/>
        </authorList>
    </citation>
    <scope>NUCLEOTIDE SEQUENCE [LARGE SCALE GENOMIC DNA]</scope>
    <source>
        <strain evidence="4 5">CECT 8897</strain>
    </source>
</reference>
<dbReference type="Gene3D" id="2.60.40.380">
    <property type="entry name" value="Purple acid phosphatase-like, N-terminal"/>
    <property type="match status" value="1"/>
</dbReference>
<feature type="domain" description="PhoD-like phosphatase metallophosphatase" evidence="2">
    <location>
        <begin position="591"/>
        <end position="667"/>
    </location>
</feature>
<accession>A0A7W5B7L4</accession>
<dbReference type="PANTHER" id="PTHR43606">
    <property type="entry name" value="PHOSPHATASE, PUTATIVE (AFU_ORTHOLOGUE AFUA_6G08710)-RELATED"/>
    <property type="match status" value="1"/>
</dbReference>
<dbReference type="Proteomes" id="UP000541535">
    <property type="component" value="Unassembled WGS sequence"/>
</dbReference>
<dbReference type="EMBL" id="JACHXD010000002">
    <property type="protein sequence ID" value="MBB3118022.1"/>
    <property type="molecule type" value="Genomic_DNA"/>
</dbReference>
<name>A0A7W5B7L4_9BURK</name>
<dbReference type="AlphaFoldDB" id="A0A7W5B7L4"/>